<evidence type="ECO:0000313" key="4">
    <source>
        <dbReference type="EMBL" id="AMG75131.1"/>
    </source>
</evidence>
<dbReference type="InterPro" id="IPR032623">
    <property type="entry name" value="FecR_N"/>
</dbReference>
<keyword evidence="5" id="KW-1185">Reference proteome</keyword>
<dbReference type="PIRSF" id="PIRSF018266">
    <property type="entry name" value="FecR"/>
    <property type="match status" value="1"/>
</dbReference>
<dbReference type="InterPro" id="IPR006860">
    <property type="entry name" value="FecR"/>
</dbReference>
<feature type="region of interest" description="Disordered" evidence="1">
    <location>
        <begin position="99"/>
        <end position="118"/>
    </location>
</feature>
<dbReference type="PANTHER" id="PTHR30273">
    <property type="entry name" value="PERIPLASMIC SIGNAL SENSOR AND SIGMA FACTOR ACTIVATOR FECR-RELATED"/>
    <property type="match status" value="1"/>
</dbReference>
<evidence type="ECO:0000256" key="1">
    <source>
        <dbReference type="SAM" id="MobiDB-lite"/>
    </source>
</evidence>
<dbReference type="Pfam" id="PF16220">
    <property type="entry name" value="DUF4880"/>
    <property type="match status" value="1"/>
</dbReference>
<accession>A0AA86GN00</accession>
<dbReference type="PANTHER" id="PTHR30273:SF2">
    <property type="entry name" value="PROTEIN FECR"/>
    <property type="match status" value="1"/>
</dbReference>
<dbReference type="AlphaFoldDB" id="A0AA86GN00"/>
<evidence type="ECO:0000259" key="2">
    <source>
        <dbReference type="Pfam" id="PF04773"/>
    </source>
</evidence>
<protein>
    <submittedName>
        <fullName evidence="4">FecR family protein</fullName>
    </submittedName>
</protein>
<reference evidence="4 5" key="1">
    <citation type="journal article" date="2016" name="BMC Genomics">
        <title>Genomic analysis of the nitrate-respiring Sphingopyxis granuli (formerly Sphingomonas macrogoltabida) strain TFA.</title>
        <authorList>
            <person name="Garcia-Romero I."/>
            <person name="Perez-Pulido A.J."/>
            <person name="Gonzalez-Flores Y.E."/>
            <person name="Reyes-Ramirez F."/>
            <person name="Santero E."/>
            <person name="Floriano B."/>
        </authorList>
    </citation>
    <scope>NUCLEOTIDE SEQUENCE [LARGE SCALE GENOMIC DNA]</scope>
    <source>
        <strain evidence="4 5">TFA</strain>
    </source>
</reference>
<dbReference type="RefSeq" id="WP_067184597.1">
    <property type="nucleotide sequence ID" value="NZ_CP012199.1"/>
</dbReference>
<dbReference type="InterPro" id="IPR012373">
    <property type="entry name" value="Ferrdict_sens_TM"/>
</dbReference>
<dbReference type="Gene3D" id="2.60.120.1440">
    <property type="match status" value="1"/>
</dbReference>
<gene>
    <name evidence="4" type="ORF">SGRAN_2782</name>
</gene>
<evidence type="ECO:0000313" key="5">
    <source>
        <dbReference type="Proteomes" id="UP000058599"/>
    </source>
</evidence>
<organism evidence="4 5">
    <name type="scientific">Sphingopyxis granuli</name>
    <dbReference type="NCBI Taxonomy" id="267128"/>
    <lineage>
        <taxon>Bacteria</taxon>
        <taxon>Pseudomonadati</taxon>
        <taxon>Pseudomonadota</taxon>
        <taxon>Alphaproteobacteria</taxon>
        <taxon>Sphingomonadales</taxon>
        <taxon>Sphingomonadaceae</taxon>
        <taxon>Sphingopyxis</taxon>
    </lineage>
</organism>
<proteinExistence type="predicted"/>
<dbReference type="Gene3D" id="3.55.50.30">
    <property type="match status" value="1"/>
</dbReference>
<dbReference type="Proteomes" id="UP000058599">
    <property type="component" value="Chromosome"/>
</dbReference>
<feature type="domain" description="FecR N-terminal" evidence="3">
    <location>
        <begin position="9"/>
        <end position="49"/>
    </location>
</feature>
<feature type="domain" description="FecR protein" evidence="2">
    <location>
        <begin position="153"/>
        <end position="245"/>
    </location>
</feature>
<sequence length="365" mass="39362">MKSAADIEQTAAEWLVRREGDGWSDADQAAFDHWVAEETAHRIAVIRLETVWRKAGRLRVSALRSGEAEASNSVRAELVSPPPKPFALSLSKGRSFFRPRQEQDGASTSSARTEVGDGAVDNPRRRWLWPAAIAASLALVSIPIYQNFTAAETYATAVGGFQRFPLADGSRVDLNTNSRLDIAYTKAVRRLDLERGEAFFKVAKNPARPFVVHAGAWRVTAVGTAFTVKLRGGDIDVVVTEGRVRIDPPATGGASARPIFASAGQAATATGAAPIVRPLSAAAIDMALSWRDGLLIFEGRPLGEVAAEFNRYNQVQLVVDPSATGVIVDGSFRATNVEGFLRLLRQGFDVQSVRDGPGELLLKKI</sequence>
<evidence type="ECO:0000259" key="3">
    <source>
        <dbReference type="Pfam" id="PF16220"/>
    </source>
</evidence>
<dbReference type="EMBL" id="CP012199">
    <property type="protein sequence ID" value="AMG75131.1"/>
    <property type="molecule type" value="Genomic_DNA"/>
</dbReference>
<dbReference type="GO" id="GO:0016989">
    <property type="term" value="F:sigma factor antagonist activity"/>
    <property type="evidence" value="ECO:0007669"/>
    <property type="project" value="TreeGrafter"/>
</dbReference>
<name>A0AA86GN00_9SPHN</name>
<dbReference type="KEGG" id="sgi:SGRAN_2782"/>
<dbReference type="Pfam" id="PF04773">
    <property type="entry name" value="FecR"/>
    <property type="match status" value="1"/>
</dbReference>